<dbReference type="RefSeq" id="WP_135483861.1">
    <property type="nucleotide sequence ID" value="NZ_SRMF01000005.1"/>
</dbReference>
<organism evidence="1 2">
    <name type="scientific">Natronospirillum operosum</name>
    <dbReference type="NCBI Taxonomy" id="2759953"/>
    <lineage>
        <taxon>Bacteria</taxon>
        <taxon>Pseudomonadati</taxon>
        <taxon>Pseudomonadota</taxon>
        <taxon>Gammaproteobacteria</taxon>
        <taxon>Oceanospirillales</taxon>
        <taxon>Natronospirillaceae</taxon>
        <taxon>Natronospirillum</taxon>
    </lineage>
</organism>
<reference evidence="1 2" key="1">
    <citation type="submission" date="2019-04" db="EMBL/GenBank/DDBJ databases">
        <title>Natronospirillum operosus gen. nov., sp. nov., a haloalkaliphilic satellite isolated from decaying biomass of laboratory culture of cyanobacterium Geitlerinema sp. and proposal of Natronospirillaceae fam. nov. and Saccharospirillaceae fam. nov.</title>
        <authorList>
            <person name="Kevbrin V."/>
            <person name="Boltyanskaya Y."/>
            <person name="Koziaeva V."/>
            <person name="Grouzdev D.S."/>
            <person name="Park M."/>
            <person name="Cho J."/>
        </authorList>
    </citation>
    <scope>NUCLEOTIDE SEQUENCE [LARGE SCALE GENOMIC DNA]</scope>
    <source>
        <strain evidence="1 2">G-116</strain>
    </source>
</reference>
<proteinExistence type="predicted"/>
<dbReference type="AlphaFoldDB" id="A0A4Z0W915"/>
<accession>A0A4Z0W915</accession>
<evidence type="ECO:0000313" key="1">
    <source>
        <dbReference type="EMBL" id="TGG92528.1"/>
    </source>
</evidence>
<gene>
    <name evidence="1" type="ORF">E4656_13750</name>
</gene>
<evidence type="ECO:0000313" key="2">
    <source>
        <dbReference type="Proteomes" id="UP000297475"/>
    </source>
</evidence>
<sequence length="184" mass="19699">MPGDLYSFEPVQDAILAAAKAALPGLVMCEPYAGQFGQDGPSRGRMATPGFFLAALDAPPATEQPGEGRIAFEVRWAAYCLSRNAGGAADRGRDAMALATQWAVQVQDAQWGMAPQVEQAAIEGVQNLYSAELDNKGFGLWAVTWRQVINLGGSIWAGDDVTPTEVWIGQDGEAFPDDYDEQDT</sequence>
<keyword evidence="2" id="KW-1185">Reference proteome</keyword>
<dbReference type="Proteomes" id="UP000297475">
    <property type="component" value="Unassembled WGS sequence"/>
</dbReference>
<comment type="caution">
    <text evidence="1">The sequence shown here is derived from an EMBL/GenBank/DDBJ whole genome shotgun (WGS) entry which is preliminary data.</text>
</comment>
<dbReference type="EMBL" id="SRMF01000005">
    <property type="protein sequence ID" value="TGG92528.1"/>
    <property type="molecule type" value="Genomic_DNA"/>
</dbReference>
<dbReference type="OrthoDB" id="5464992at2"/>
<protein>
    <submittedName>
        <fullName evidence="1">Uncharacterized protein</fullName>
    </submittedName>
</protein>
<name>A0A4Z0W915_9GAMM</name>